<sequence length="273" mass="30238">MSRYNLPDWFKDIIRKALEIYCVAFGPGDAAVVTYLDTQSGCLQLRIKNIASMSGLAEYLLDRNPQTGYTRDLRHLEVSFGGREGSYWATDGRTSVYRELPEKLEQDFGMLQTKSGAWRDGPRFVALGARENYALATKCGAFSSQLGSYPQVLHTLNGVASTPAGIGVIGGIYLSYFEGSSVVQWTDGSLCGFHLSPGATRDIAQINHQARFAQATYCMARGQLEQNIFQAQIMQQAMFAHEEAALKEMYRKQLETQQWGAEMLALASGGTWL</sequence>
<name>A0A9P9HEP1_FUSRE</name>
<organism evidence="1 2">
    <name type="scientific">Fusarium redolens</name>
    <dbReference type="NCBI Taxonomy" id="48865"/>
    <lineage>
        <taxon>Eukaryota</taxon>
        <taxon>Fungi</taxon>
        <taxon>Dikarya</taxon>
        <taxon>Ascomycota</taxon>
        <taxon>Pezizomycotina</taxon>
        <taxon>Sordariomycetes</taxon>
        <taxon>Hypocreomycetidae</taxon>
        <taxon>Hypocreales</taxon>
        <taxon>Nectriaceae</taxon>
        <taxon>Fusarium</taxon>
        <taxon>Fusarium redolens species complex</taxon>
    </lineage>
</organism>
<dbReference type="AlphaFoldDB" id="A0A9P9HEP1"/>
<dbReference type="Proteomes" id="UP000720189">
    <property type="component" value="Unassembled WGS sequence"/>
</dbReference>
<reference evidence="1" key="1">
    <citation type="journal article" date="2021" name="Nat. Commun.">
        <title>Genetic determinants of endophytism in the Arabidopsis root mycobiome.</title>
        <authorList>
            <person name="Mesny F."/>
            <person name="Miyauchi S."/>
            <person name="Thiergart T."/>
            <person name="Pickel B."/>
            <person name="Atanasova L."/>
            <person name="Karlsson M."/>
            <person name="Huettel B."/>
            <person name="Barry K.W."/>
            <person name="Haridas S."/>
            <person name="Chen C."/>
            <person name="Bauer D."/>
            <person name="Andreopoulos W."/>
            <person name="Pangilinan J."/>
            <person name="LaButti K."/>
            <person name="Riley R."/>
            <person name="Lipzen A."/>
            <person name="Clum A."/>
            <person name="Drula E."/>
            <person name="Henrissat B."/>
            <person name="Kohler A."/>
            <person name="Grigoriev I.V."/>
            <person name="Martin F.M."/>
            <person name="Hacquard S."/>
        </authorList>
    </citation>
    <scope>NUCLEOTIDE SEQUENCE</scope>
    <source>
        <strain evidence="1">MPI-CAGE-AT-0023</strain>
    </source>
</reference>
<accession>A0A9P9HEP1</accession>
<comment type="caution">
    <text evidence="1">The sequence shown here is derived from an EMBL/GenBank/DDBJ whole genome shotgun (WGS) entry which is preliminary data.</text>
</comment>
<dbReference type="OrthoDB" id="5149635at2759"/>
<dbReference type="GeneID" id="70222332"/>
<evidence type="ECO:0000313" key="1">
    <source>
        <dbReference type="EMBL" id="KAH7255069.1"/>
    </source>
</evidence>
<evidence type="ECO:0000313" key="2">
    <source>
        <dbReference type="Proteomes" id="UP000720189"/>
    </source>
</evidence>
<keyword evidence="2" id="KW-1185">Reference proteome</keyword>
<dbReference type="EMBL" id="JAGMUX010000006">
    <property type="protein sequence ID" value="KAH7255069.1"/>
    <property type="molecule type" value="Genomic_DNA"/>
</dbReference>
<protein>
    <submittedName>
        <fullName evidence="1">Uncharacterized protein</fullName>
    </submittedName>
</protein>
<proteinExistence type="predicted"/>
<gene>
    <name evidence="1" type="ORF">BKA55DRAFT_563367</name>
</gene>
<dbReference type="RefSeq" id="XP_046050638.1">
    <property type="nucleotide sequence ID" value="XM_046192378.1"/>
</dbReference>